<keyword evidence="1" id="KW-0812">Transmembrane</keyword>
<reference evidence="2 3" key="1">
    <citation type="submission" date="2013-09" db="EMBL/GenBank/DDBJ databases">
        <authorList>
            <person name="Sundararajan A."/>
        </authorList>
    </citation>
    <scope>NUCLEOTIDE SEQUENCE [LARGE SCALE GENOMIC DNA]</scope>
    <source>
        <strain evidence="2">CIDMTR</strain>
    </source>
</reference>
<keyword evidence="1" id="KW-0472">Membrane</keyword>
<evidence type="ECO:0000313" key="3">
    <source>
        <dbReference type="Proteomes" id="UP000163196"/>
    </source>
</evidence>
<protein>
    <submittedName>
        <fullName evidence="2">Gp5</fullName>
    </submittedName>
</protein>
<sequence length="365" mass="40572">MVRKDRFGGPYWAIASVAFFVTSVRCANDVPINATDHIMVWMESRCISNVSDCSEPQTKIPRDGILNCSGSVTDARDGHVLSYTWICKHIDSDPVFVDPEERAVVVAFNMSVRMRDTRMEWILPEQIRGDPDVSDRLTAIGDIDVSGDSSLVGITSGCDFESGSSLPRLFGMDYSDDAGEVIYHFRMINPYARISESVHMAAYIYITYPDNSTGFTIMDLIVHEDHISSDGLFRSKARLFAYTSGSTLRHGSCVVEAVDGGIIDRPVAHSIRAPFLESGRSHVFLIICIAGICSSACLVIWVVSYVSWRYVSTRRKSIDDTTRMKTDEQPPDVVIGDAPWYPAAFDNKGATLDMEEIEIRSDETS</sequence>
<dbReference type="EMBL" id="HG531783">
    <property type="protein sequence ID" value="CDI95364.1"/>
    <property type="molecule type" value="Genomic_DNA"/>
</dbReference>
<dbReference type="Proteomes" id="UP000163196">
    <property type="component" value="Genome"/>
</dbReference>
<evidence type="ECO:0000313" key="2">
    <source>
        <dbReference type="EMBL" id="CDI95364.1"/>
    </source>
</evidence>
<keyword evidence="1" id="KW-1133">Transmembrane helix</keyword>
<reference evidence="2 3" key="2">
    <citation type="submission" date="2013-11" db="EMBL/GenBank/DDBJ databases">
        <title>Genome sequence of a novel, newly isolated strain of guinea pig cytomegalovirus: CIDMTR strain.</title>
        <authorList>
            <person name="Schleiss M.R."/>
            <person name="Hernandez-Alvarado N."/>
            <person name="Ramaraj T."/>
            <person name="Crow J.A."/>
        </authorList>
    </citation>
    <scope>NUCLEOTIDE SEQUENCE [LARGE SCALE GENOMIC DNA]</scope>
    <source>
        <strain evidence="2">CIDMTR</strain>
    </source>
</reference>
<feature type="transmembrane region" description="Helical" evidence="1">
    <location>
        <begin position="283"/>
        <end position="308"/>
    </location>
</feature>
<name>U6H6M0_9BETA</name>
<proteinExistence type="predicted"/>
<organism evidence="2 3">
    <name type="scientific">Caviid herpesvirus 2 str. CIDMTR</name>
    <dbReference type="NCBI Taxonomy" id="1415526"/>
    <lineage>
        <taxon>Viruses</taxon>
        <taxon>Duplodnaviria</taxon>
        <taxon>Heunggongvirae</taxon>
        <taxon>Peploviricota</taxon>
        <taxon>Herviviricetes</taxon>
        <taxon>Herpesvirales</taxon>
        <taxon>Orthoherpesviridae</taxon>
        <taxon>Betaherpesvirinae</taxon>
        <taxon>Quwivirus</taxon>
        <taxon>Quwivirus caviidbeta2</taxon>
    </lineage>
</organism>
<accession>U6H6M0</accession>
<evidence type="ECO:0000256" key="1">
    <source>
        <dbReference type="SAM" id="Phobius"/>
    </source>
</evidence>